<dbReference type="AlphaFoldDB" id="A0A080YXP1"/>
<comment type="caution">
    <text evidence="2">The sequence shown here is derived from an EMBL/GenBank/DDBJ whole genome shotgun (WGS) entry which is preliminary data.</text>
</comment>
<protein>
    <submittedName>
        <fullName evidence="2">Uncharacterized protein</fullName>
    </submittedName>
</protein>
<sequence>EAALALSSELGTGVSVLALLLLVVEAAELGVEVPVADVLVLAIVDVEVVVVVVFDDVLVAVDTSSFTWMSLSKY</sequence>
<dbReference type="Proteomes" id="UP000028582">
    <property type="component" value="Unassembled WGS sequence"/>
</dbReference>
<accession>A0A080YXP1</accession>
<dbReference type="EMBL" id="ANJA01004341">
    <property type="protein sequence ID" value="ETO59152.1"/>
    <property type="molecule type" value="Genomic_DNA"/>
</dbReference>
<feature type="chain" id="PRO_5001752646" evidence="1">
    <location>
        <begin position="27"/>
        <end position="74"/>
    </location>
</feature>
<reference evidence="2 3" key="1">
    <citation type="submission" date="2013-11" db="EMBL/GenBank/DDBJ databases">
        <title>The Genome Sequence of Phytophthora parasitica P1976.</title>
        <authorList>
            <consortium name="The Broad Institute Genomics Platform"/>
            <person name="Russ C."/>
            <person name="Tyler B."/>
            <person name="Panabieres F."/>
            <person name="Shan W."/>
            <person name="Tripathy S."/>
            <person name="Grunwald N."/>
            <person name="Machado M."/>
            <person name="Johnson C.S."/>
            <person name="Walker B."/>
            <person name="Young S."/>
            <person name="Zeng Q."/>
            <person name="Gargeya S."/>
            <person name="Fitzgerald M."/>
            <person name="Haas B."/>
            <person name="Abouelleil A."/>
            <person name="Allen A.W."/>
            <person name="Alvarado L."/>
            <person name="Arachchi H.M."/>
            <person name="Berlin A.M."/>
            <person name="Chapman S.B."/>
            <person name="Gainer-Dewar J."/>
            <person name="Goldberg J."/>
            <person name="Griggs A."/>
            <person name="Gujja S."/>
            <person name="Hansen M."/>
            <person name="Howarth C."/>
            <person name="Imamovic A."/>
            <person name="Ireland A."/>
            <person name="Larimer J."/>
            <person name="McCowan C."/>
            <person name="Murphy C."/>
            <person name="Pearson M."/>
            <person name="Poon T.W."/>
            <person name="Priest M."/>
            <person name="Roberts A."/>
            <person name="Saif S."/>
            <person name="Shea T."/>
            <person name="Sisk P."/>
            <person name="Sykes S."/>
            <person name="Wortman J."/>
            <person name="Nusbaum C."/>
            <person name="Birren B."/>
        </authorList>
    </citation>
    <scope>NUCLEOTIDE SEQUENCE [LARGE SCALE GENOMIC DNA]</scope>
    <source>
        <strain evidence="2 3">P1976</strain>
    </source>
</reference>
<keyword evidence="1" id="KW-0732">Signal</keyword>
<feature type="signal peptide" evidence="1">
    <location>
        <begin position="1"/>
        <end position="26"/>
    </location>
</feature>
<evidence type="ECO:0000313" key="2">
    <source>
        <dbReference type="EMBL" id="ETO59152.1"/>
    </source>
</evidence>
<gene>
    <name evidence="2" type="ORF">F444_22473</name>
</gene>
<evidence type="ECO:0000256" key="1">
    <source>
        <dbReference type="SAM" id="SignalP"/>
    </source>
</evidence>
<name>A0A080YXP1_PHYNI</name>
<feature type="non-terminal residue" evidence="2">
    <location>
        <position position="1"/>
    </location>
</feature>
<evidence type="ECO:0000313" key="3">
    <source>
        <dbReference type="Proteomes" id="UP000028582"/>
    </source>
</evidence>
<organism evidence="2 3">
    <name type="scientific">Phytophthora nicotianae P1976</name>
    <dbReference type="NCBI Taxonomy" id="1317066"/>
    <lineage>
        <taxon>Eukaryota</taxon>
        <taxon>Sar</taxon>
        <taxon>Stramenopiles</taxon>
        <taxon>Oomycota</taxon>
        <taxon>Peronosporomycetes</taxon>
        <taxon>Peronosporales</taxon>
        <taxon>Peronosporaceae</taxon>
        <taxon>Phytophthora</taxon>
    </lineage>
</organism>
<proteinExistence type="predicted"/>